<dbReference type="Proteomes" id="UP000600799">
    <property type="component" value="Unassembled WGS sequence"/>
</dbReference>
<protein>
    <submittedName>
        <fullName evidence="2">Uncharacterized protein</fullName>
    </submittedName>
</protein>
<name>A0ABS0HE71_9SPHN</name>
<evidence type="ECO:0000313" key="2">
    <source>
        <dbReference type="EMBL" id="MBF9150569.1"/>
    </source>
</evidence>
<reference evidence="2 3" key="1">
    <citation type="submission" date="2020-11" db="EMBL/GenBank/DDBJ databases">
        <title>The genome sequence of Novosphingobium sp. 1Y9A.</title>
        <authorList>
            <person name="Liu Y."/>
        </authorList>
    </citation>
    <scope>NUCLEOTIDE SEQUENCE [LARGE SCALE GENOMIC DNA]</scope>
    <source>
        <strain evidence="2 3">1Y9A</strain>
    </source>
</reference>
<feature type="transmembrane region" description="Helical" evidence="1">
    <location>
        <begin position="12"/>
        <end position="30"/>
    </location>
</feature>
<dbReference type="RefSeq" id="WP_196274909.1">
    <property type="nucleotide sequence ID" value="NZ_JADQDC010000003.1"/>
</dbReference>
<comment type="caution">
    <text evidence="2">The sequence shown here is derived from an EMBL/GenBank/DDBJ whole genome shotgun (WGS) entry which is preliminary data.</text>
</comment>
<accession>A0ABS0HE71</accession>
<sequence>MRRSSRLKGSGYLVSSVSVVLLGIPALKSAKDEQAMLLAIIAGMALSIVGMALRWRSHRVEATEE</sequence>
<dbReference type="EMBL" id="JADQDC010000003">
    <property type="protein sequence ID" value="MBF9150569.1"/>
    <property type="molecule type" value="Genomic_DNA"/>
</dbReference>
<feature type="transmembrane region" description="Helical" evidence="1">
    <location>
        <begin position="36"/>
        <end position="55"/>
    </location>
</feature>
<evidence type="ECO:0000256" key="1">
    <source>
        <dbReference type="SAM" id="Phobius"/>
    </source>
</evidence>
<evidence type="ECO:0000313" key="3">
    <source>
        <dbReference type="Proteomes" id="UP000600799"/>
    </source>
</evidence>
<keyword evidence="1" id="KW-0812">Transmembrane</keyword>
<keyword evidence="1" id="KW-1133">Transmembrane helix</keyword>
<gene>
    <name evidence="2" type="ORF">I2488_06110</name>
</gene>
<keyword evidence="1" id="KW-0472">Membrane</keyword>
<proteinExistence type="predicted"/>
<organism evidence="2 3">
    <name type="scientific">Novosphingobium jiangmenense</name>
    <dbReference type="NCBI Taxonomy" id="2791981"/>
    <lineage>
        <taxon>Bacteria</taxon>
        <taxon>Pseudomonadati</taxon>
        <taxon>Pseudomonadota</taxon>
        <taxon>Alphaproteobacteria</taxon>
        <taxon>Sphingomonadales</taxon>
        <taxon>Sphingomonadaceae</taxon>
        <taxon>Novosphingobium</taxon>
    </lineage>
</organism>
<keyword evidence="3" id="KW-1185">Reference proteome</keyword>